<accession>A0ABQ1HEV9</accession>
<keyword evidence="2" id="KW-1185">Reference proteome</keyword>
<reference evidence="2" key="1">
    <citation type="journal article" date="2019" name="Int. J. Syst. Evol. Microbiol.">
        <title>The Global Catalogue of Microorganisms (GCM) 10K type strain sequencing project: providing services to taxonomists for standard genome sequencing and annotation.</title>
        <authorList>
            <consortium name="The Broad Institute Genomics Platform"/>
            <consortium name="The Broad Institute Genome Sequencing Center for Infectious Disease"/>
            <person name="Wu L."/>
            <person name="Ma J."/>
        </authorList>
    </citation>
    <scope>NUCLEOTIDE SEQUENCE [LARGE SCALE GENOMIC DNA]</scope>
    <source>
        <strain evidence="2">CGMCC 1.12811</strain>
    </source>
</reference>
<dbReference type="PROSITE" id="PS51257">
    <property type="entry name" value="PROKAR_LIPOPROTEIN"/>
    <property type="match status" value="1"/>
</dbReference>
<comment type="caution">
    <text evidence="1">The sequence shown here is derived from an EMBL/GenBank/DDBJ whole genome shotgun (WGS) entry which is preliminary data.</text>
</comment>
<organism evidence="1 2">
    <name type="scientific">Flavobacterium palustre</name>
    <dbReference type="NCBI Taxonomy" id="1476463"/>
    <lineage>
        <taxon>Bacteria</taxon>
        <taxon>Pseudomonadati</taxon>
        <taxon>Bacteroidota</taxon>
        <taxon>Flavobacteriia</taxon>
        <taxon>Flavobacteriales</taxon>
        <taxon>Flavobacteriaceae</taxon>
        <taxon>Flavobacterium</taxon>
    </lineage>
</organism>
<dbReference type="SUPFAM" id="SSF48452">
    <property type="entry name" value="TPR-like"/>
    <property type="match status" value="1"/>
</dbReference>
<sequence>MKNYLTVYMIIISVFSCTIYSQNEKTINIPDKNKVGYSDIDPLKTYERVIEKGYKSADMLKKIGNAYYFKEELDKAAKWYKELFSLSTITDLEPEYYFRYARSLKSINQNDEANEMMKIFNQKNEANTEKN</sequence>
<protein>
    <recommendedName>
        <fullName evidence="3">Flagellar motor protein MotB</fullName>
    </recommendedName>
</protein>
<proteinExistence type="predicted"/>
<dbReference type="RefSeq" id="WP_229732629.1">
    <property type="nucleotide sequence ID" value="NZ_BMGA01000003.1"/>
</dbReference>
<name>A0ABQ1HEV9_9FLAO</name>
<gene>
    <name evidence="1" type="ORF">GCM10008015_13900</name>
</gene>
<evidence type="ECO:0000313" key="2">
    <source>
        <dbReference type="Proteomes" id="UP000658793"/>
    </source>
</evidence>
<evidence type="ECO:0008006" key="3">
    <source>
        <dbReference type="Google" id="ProtNLM"/>
    </source>
</evidence>
<dbReference type="Gene3D" id="1.25.40.10">
    <property type="entry name" value="Tetratricopeptide repeat domain"/>
    <property type="match status" value="1"/>
</dbReference>
<dbReference type="InterPro" id="IPR011990">
    <property type="entry name" value="TPR-like_helical_dom_sf"/>
</dbReference>
<evidence type="ECO:0000313" key="1">
    <source>
        <dbReference type="EMBL" id="GGA74457.1"/>
    </source>
</evidence>
<dbReference type="Proteomes" id="UP000658793">
    <property type="component" value="Unassembled WGS sequence"/>
</dbReference>
<dbReference type="EMBL" id="BMGA01000003">
    <property type="protein sequence ID" value="GGA74457.1"/>
    <property type="molecule type" value="Genomic_DNA"/>
</dbReference>